<reference evidence="7" key="1">
    <citation type="submission" date="2015-08" db="EMBL/GenBank/DDBJ databases">
        <authorList>
            <person name="Babu N.S."/>
            <person name="Beckwith C.J."/>
            <person name="Beseler K.G."/>
            <person name="Brison A."/>
            <person name="Carone J.V."/>
            <person name="Caskin T.P."/>
            <person name="Diamond M."/>
            <person name="Durham M.E."/>
            <person name="Foxe J.M."/>
            <person name="Go M."/>
            <person name="Henderson B.A."/>
            <person name="Jones I.B."/>
            <person name="McGettigan J.A."/>
            <person name="Micheletti S.J."/>
            <person name="Nasrallah M.E."/>
            <person name="Ortiz D."/>
            <person name="Piller C.R."/>
            <person name="Privatt S.R."/>
            <person name="Schneider S.L."/>
            <person name="Sharp S."/>
            <person name="Smith T.C."/>
            <person name="Stanton J.D."/>
            <person name="Ullery H.E."/>
            <person name="Wilson R.J."/>
            <person name="Serrano M.G."/>
            <person name="Buck G."/>
            <person name="Lee V."/>
            <person name="Wang Y."/>
            <person name="Carvalho R."/>
            <person name="Voegtly L."/>
            <person name="Shi R."/>
            <person name="Duckworth R."/>
            <person name="Johnson A."/>
            <person name="Loviza R."/>
            <person name="Walstead R."/>
            <person name="Shah Z."/>
            <person name="Kiflezghi M."/>
            <person name="Wade K."/>
            <person name="Ball S.L."/>
            <person name="Bradley K.W."/>
            <person name="Asai D.J."/>
            <person name="Bowman C.A."/>
            <person name="Russell D.A."/>
            <person name="Pope W.H."/>
            <person name="Jacobs-Sera D."/>
            <person name="Hendrix R.W."/>
            <person name="Hatfull G.F."/>
        </authorList>
    </citation>
    <scope>NUCLEOTIDE SEQUENCE</scope>
</reference>
<comment type="subcellular location">
    <subcellularLocation>
        <location evidence="1">Cell membrane</location>
        <topology evidence="1">Multi-pass membrane protein</topology>
    </subcellularLocation>
</comment>
<name>A0A2P2CDP5_9ZZZZ</name>
<keyword evidence="2" id="KW-1003">Cell membrane</keyword>
<keyword evidence="4 6" id="KW-1133">Transmembrane helix</keyword>
<accession>A0A2P2CDP5</accession>
<feature type="transmembrane region" description="Helical" evidence="6">
    <location>
        <begin position="146"/>
        <end position="167"/>
    </location>
</feature>
<organism evidence="7">
    <name type="scientific">metagenome</name>
    <dbReference type="NCBI Taxonomy" id="256318"/>
    <lineage>
        <taxon>unclassified sequences</taxon>
        <taxon>metagenomes</taxon>
    </lineage>
</organism>
<evidence type="ECO:0000256" key="1">
    <source>
        <dbReference type="ARBA" id="ARBA00004651"/>
    </source>
</evidence>
<feature type="transmembrane region" description="Helical" evidence="6">
    <location>
        <begin position="7"/>
        <end position="25"/>
    </location>
</feature>
<keyword evidence="3 6" id="KW-0812">Transmembrane</keyword>
<feature type="transmembrane region" description="Helical" evidence="6">
    <location>
        <begin position="45"/>
        <end position="66"/>
    </location>
</feature>
<proteinExistence type="predicted"/>
<evidence type="ECO:0000256" key="5">
    <source>
        <dbReference type="ARBA" id="ARBA00023136"/>
    </source>
</evidence>
<feature type="transmembrane region" description="Helical" evidence="6">
    <location>
        <begin position="242"/>
        <end position="260"/>
    </location>
</feature>
<evidence type="ECO:0000256" key="2">
    <source>
        <dbReference type="ARBA" id="ARBA00022475"/>
    </source>
</evidence>
<evidence type="ECO:0000256" key="6">
    <source>
        <dbReference type="SAM" id="Phobius"/>
    </source>
</evidence>
<evidence type="ECO:0000256" key="3">
    <source>
        <dbReference type="ARBA" id="ARBA00022692"/>
    </source>
</evidence>
<keyword evidence="5 6" id="KW-0472">Membrane</keyword>
<dbReference type="GO" id="GO:0005886">
    <property type="term" value="C:plasma membrane"/>
    <property type="evidence" value="ECO:0007669"/>
    <property type="project" value="UniProtKB-SubCell"/>
</dbReference>
<dbReference type="Pfam" id="PF03706">
    <property type="entry name" value="LPG_synthase_TM"/>
    <property type="match status" value="1"/>
</dbReference>
<feature type="transmembrane region" description="Helical" evidence="6">
    <location>
        <begin position="179"/>
        <end position="204"/>
    </location>
</feature>
<gene>
    <name evidence="7" type="ORF">NOCA120096</name>
</gene>
<evidence type="ECO:0000313" key="7">
    <source>
        <dbReference type="EMBL" id="CUR60138.1"/>
    </source>
</evidence>
<dbReference type="AlphaFoldDB" id="A0A2P2CDP5"/>
<evidence type="ECO:0000256" key="4">
    <source>
        <dbReference type="ARBA" id="ARBA00022989"/>
    </source>
</evidence>
<feature type="transmembrane region" description="Helical" evidence="6">
    <location>
        <begin position="210"/>
        <end position="230"/>
    </location>
</feature>
<sequence>MTGPVWNVLRWAFLVAVVAGAWWSWRDSGDELTRALGQIGPGQVGLAAALVLAGLVITGAVWRVALGAFGTRGPIREVVPPFFVAQLGKYIPGSVWSFAAQGALGARRGLPPRVPTAAAVLFLGAHVASGLLLAGILGWWTDLPAWVVALSLLVGVIGLLPAVHRLVGRRVAGTTCEWGAWQSVVGALLMTPVWSCYALALAALTPDLDASLLLTLGCGFAVAHAVGVAVPIAPAGLGARDGVLVLLLAPALGTGPAGMVALTARLLHTVADFLLAGASWLVMRASDARQPSGQSIDDH</sequence>
<feature type="transmembrane region" description="Helical" evidence="6">
    <location>
        <begin position="117"/>
        <end position="140"/>
    </location>
</feature>
<dbReference type="EMBL" id="CZKB01000012">
    <property type="protein sequence ID" value="CUR60138.1"/>
    <property type="molecule type" value="Genomic_DNA"/>
</dbReference>
<protein>
    <submittedName>
        <fullName evidence="7">Uncharacterized protein</fullName>
    </submittedName>
</protein>
<dbReference type="InterPro" id="IPR022791">
    <property type="entry name" value="L-PG_synthase/AglD"/>
</dbReference>